<dbReference type="SMART" id="SM00231">
    <property type="entry name" value="FA58C"/>
    <property type="match status" value="1"/>
</dbReference>
<evidence type="ECO:0000256" key="3">
    <source>
        <dbReference type="ARBA" id="ARBA00022525"/>
    </source>
</evidence>
<keyword evidence="4" id="KW-0130">Cell adhesion</keyword>
<feature type="region of interest" description="Disordered" evidence="8">
    <location>
        <begin position="130"/>
        <end position="152"/>
    </location>
</feature>
<sequence>MRLELIYMAQIKSATSVAVIFVLHSKVYVTRQSLHERKTIFHAKANDLDGKLCEPEKPCPCVNTFYKLHDTNDLFEINSNTGELTVNQKVDQIKANHEYDLSVTASSPKHAGKQDELKLKLIIQDELGRVKRQTPRRKPKPNETNSTKGAESFPTSFGLKTIVGETTSLSIGNIILYRLEVVLPRASIDLLLEIYTRDALNKGPPALSLFNFTIPSRVSGISHATPEPIFSISNRSRNVFDRLTVDFGTIKNTGPDRNVFAIHFSVVLVRKPGKDKDNKQLVMVGAEYGKGTFVWVAQSQITSATLSPFDDQVHSNIDISQLPNRIPLDSGAMFQLNANIEFRSDNFQVELSKPSVEYEPDNLISLGRISVTKFGANYKAIPNNASHYISQRTFGVSQLSYSKSVLDMDVITNTGEKNRVFSNNADNILQLSFPVYVLNFEENVGKNATFQAKIILGSKVIWSKLLNITIEPKRQERPTSKLLIADAQFSVFNVSTGGLTQLAIRSDFSDSNGYADYSLIVEVPVSRRTPLLVPCSGRFVNELSGSNVPYLNEASIRPMEESGQYLFNFGRIQFIGQQPNEKGSIALNRVVSEITFRVPFNTEIEDGTVLYANVKAFSGSKSMKVEIPMNEVTIYTENKTGQVEVSTNRSVLWDELVIGGGTGLSLDIELAPNMAYQQFKINVQKDMSVKNLPDLNICRISLERIGGDLPCTCVQKANINENHTEYGRLVDDGNVFRDKASIDLGSISVVNSNYSEGDQRKLMANIIMMVKDNVHEHETYPVLIDVSADGQTIWTERINLTMGTNSSLTDSIRDIGAMLKLKPLEKGNITPGYTTNVMIEVMVKPNSMGPMLVEVVSDDDELSVCGLWIHHIGDNMPCVNKDRKANYQSGISGQNQGAKLRFDTITNFGSIVRRSSFEEKRANTLEFMTMVRVNEAATTNKTIKVILTYGYGGTTIEQDLVLSINGTNRKRMTEFPKPKTLKMKPADGTNITYAGVGKLVYIDIELQENTQVPITFLIEQSNDYKICSASFIKIGSNYPCYSPNSLKVSSSKFELGMICNTFLNKDLADDNLLRLAMALRPNTNIQTDRTYLISSLAYIGPTPYHGKNELQMSVSTNYTDDERQPAIANGATVHAEVSDNVPIRIRQRQWIPFSVRIPPYTTSQLTIRLEGEADESRAIVVLHDLKIISGGANIPCPLDNGDIQLVFNSSVATTQNNIIESNLGYFSNFGFSHSIKSDKNDLGTNKSDSLVQDDLLKMQVLVELTDHPAIGEGSVHKVSIITEYGPTYNPVKRQGQISLTPISIGEPSSKIDVNIRTKKKMDVLDRGDTFTMTATLRHLPESTAEPINPILRMFTPDYIEVIRIDSANTKEMPILMNSTSGTADILFPWILFADEIVVNFTIQIDPNDIRGYGREQDTMITPYRVLCEHFRSESGVKSPCSALKHLQLLTKSSECSVPLGMENGDIADWQISASSAVTSEDYAPTNVRPNSDKFWSPVTRNGRADYLQIDFGRKTRVVRVLYRSVRGMRRVATFHLMYSNDGRVWHTAANRSQITFNKDDGQSVIKRPAEARYYRFVIDEIESNTKTKNQYVAVRLELFGCYLEEMNNETTPIQMETHFSDDPTVINRHVAVDPYTNVLYYCDATLDNHQMCYYTGNGGHSWNVIGRSIDSIEGFELATGKFFAVDYERPAYFSSSDGFTWTPVPFEQFNETVSHTKFHRKMVVPQFHRDDLRKMDIRLGNWRANYDGLFYEESNQPKAFWKSCCGVD</sequence>
<dbReference type="PANTHER" id="PTHR46806:SF5">
    <property type="entry name" value="F5_8 TYPE C DOMAIN-CONTAINING PROTEIN"/>
    <property type="match status" value="1"/>
</dbReference>
<reference evidence="11" key="1">
    <citation type="submission" date="2022-12" db="EMBL/GenBank/DDBJ databases">
        <title>Genome assemblies of Blomia tropicalis.</title>
        <authorList>
            <person name="Cui Y."/>
        </authorList>
    </citation>
    <scope>NUCLEOTIDE SEQUENCE</scope>
    <source>
        <tissue evidence="11">Adult mites</tissue>
    </source>
</reference>
<dbReference type="SUPFAM" id="SSF49785">
    <property type="entry name" value="Galactose-binding domain-like"/>
    <property type="match status" value="1"/>
</dbReference>
<dbReference type="CDD" id="cd00057">
    <property type="entry name" value="FA58C"/>
    <property type="match status" value="1"/>
</dbReference>
<dbReference type="InterPro" id="IPR002126">
    <property type="entry name" value="Cadherin-like_dom"/>
</dbReference>
<evidence type="ECO:0000256" key="7">
    <source>
        <dbReference type="PROSITE-ProRule" id="PRU00043"/>
    </source>
</evidence>
<dbReference type="Gene3D" id="2.60.120.260">
    <property type="entry name" value="Galactose-binding domain-like"/>
    <property type="match status" value="1"/>
</dbReference>
<evidence type="ECO:0000313" key="11">
    <source>
        <dbReference type="EMBL" id="KAJ6220014.1"/>
    </source>
</evidence>
<evidence type="ECO:0000313" key="12">
    <source>
        <dbReference type="Proteomes" id="UP001142055"/>
    </source>
</evidence>
<feature type="domain" description="Cadherin" evidence="10">
    <location>
        <begin position="45"/>
        <end position="137"/>
    </location>
</feature>
<dbReference type="GO" id="GO:0005509">
    <property type="term" value="F:calcium ion binding"/>
    <property type="evidence" value="ECO:0007669"/>
    <property type="project" value="UniProtKB-UniRule"/>
</dbReference>
<feature type="compositionally biased region" description="Basic residues" evidence="8">
    <location>
        <begin position="130"/>
        <end position="139"/>
    </location>
</feature>
<feature type="domain" description="F5/8 type C" evidence="9">
    <location>
        <begin position="1455"/>
        <end position="1601"/>
    </location>
</feature>
<proteinExistence type="predicted"/>
<dbReference type="InterPro" id="IPR008979">
    <property type="entry name" value="Galactose-bd-like_sf"/>
</dbReference>
<dbReference type="SUPFAM" id="SSF110296">
    <property type="entry name" value="Oligoxyloglucan reducing end-specific cellobiohydrolase"/>
    <property type="match status" value="1"/>
</dbReference>
<evidence type="ECO:0000259" key="9">
    <source>
        <dbReference type="PROSITE" id="PS50022"/>
    </source>
</evidence>
<keyword evidence="12" id="KW-1185">Reference proteome</keyword>
<dbReference type="Proteomes" id="UP001142055">
    <property type="component" value="Chromosome 2"/>
</dbReference>
<comment type="subcellular location">
    <subcellularLocation>
        <location evidence="1">Endomembrane system</location>
        <topology evidence="1">Peripheral membrane protein</topology>
    </subcellularLocation>
    <subcellularLocation>
        <location evidence="2">Secreted</location>
    </subcellularLocation>
</comment>
<dbReference type="GO" id="GO:0005886">
    <property type="term" value="C:plasma membrane"/>
    <property type="evidence" value="ECO:0007669"/>
    <property type="project" value="TreeGrafter"/>
</dbReference>
<keyword evidence="6" id="KW-1015">Disulfide bond</keyword>
<accession>A0A9Q0RMQ5</accession>
<evidence type="ECO:0000256" key="1">
    <source>
        <dbReference type="ARBA" id="ARBA00004184"/>
    </source>
</evidence>
<protein>
    <recommendedName>
        <fullName evidence="13">F5/8 type C domain-containing protein</fullName>
    </recommendedName>
</protein>
<dbReference type="GO" id="GO:0005576">
    <property type="term" value="C:extracellular region"/>
    <property type="evidence" value="ECO:0007669"/>
    <property type="project" value="UniProtKB-SubCell"/>
</dbReference>
<name>A0A9Q0RMQ5_BLOTA</name>
<dbReference type="PROSITE" id="PS50022">
    <property type="entry name" value="FA58C_3"/>
    <property type="match status" value="1"/>
</dbReference>
<evidence type="ECO:0000256" key="4">
    <source>
        <dbReference type="ARBA" id="ARBA00022889"/>
    </source>
</evidence>
<dbReference type="GO" id="GO:0012505">
    <property type="term" value="C:endomembrane system"/>
    <property type="evidence" value="ECO:0007669"/>
    <property type="project" value="UniProtKB-SubCell"/>
</dbReference>
<gene>
    <name evidence="11" type="ORF">RDWZM_005826</name>
</gene>
<keyword evidence="3" id="KW-0964">Secreted</keyword>
<evidence type="ECO:0000259" key="10">
    <source>
        <dbReference type="PROSITE" id="PS50268"/>
    </source>
</evidence>
<dbReference type="Gene3D" id="2.60.40.60">
    <property type="entry name" value="Cadherins"/>
    <property type="match status" value="1"/>
</dbReference>
<keyword evidence="7" id="KW-0106">Calcium</keyword>
<dbReference type="CDD" id="cd11304">
    <property type="entry name" value="Cadherin_repeat"/>
    <property type="match status" value="1"/>
</dbReference>
<dbReference type="Pfam" id="PF00754">
    <property type="entry name" value="F5_F8_type_C"/>
    <property type="match status" value="1"/>
</dbReference>
<dbReference type="PANTHER" id="PTHR46806">
    <property type="entry name" value="F5/8 TYPE C DOMAIN-CONTAINING PROTEIN"/>
    <property type="match status" value="1"/>
</dbReference>
<evidence type="ECO:0000256" key="6">
    <source>
        <dbReference type="ARBA" id="ARBA00023157"/>
    </source>
</evidence>
<dbReference type="InterPro" id="IPR050633">
    <property type="entry name" value="Neuropilin_MCO_CoagFactor"/>
</dbReference>
<evidence type="ECO:0008006" key="13">
    <source>
        <dbReference type="Google" id="ProtNLM"/>
    </source>
</evidence>
<dbReference type="PROSITE" id="PS50268">
    <property type="entry name" value="CADHERIN_2"/>
    <property type="match status" value="1"/>
</dbReference>
<dbReference type="EMBL" id="JAPWDV010000002">
    <property type="protein sequence ID" value="KAJ6220014.1"/>
    <property type="molecule type" value="Genomic_DNA"/>
</dbReference>
<dbReference type="OMA" id="KCRISYG"/>
<dbReference type="GO" id="GO:0007156">
    <property type="term" value="P:homophilic cell adhesion via plasma membrane adhesion molecules"/>
    <property type="evidence" value="ECO:0007669"/>
    <property type="project" value="InterPro"/>
</dbReference>
<organism evidence="11 12">
    <name type="scientific">Blomia tropicalis</name>
    <name type="common">Mite</name>
    <dbReference type="NCBI Taxonomy" id="40697"/>
    <lineage>
        <taxon>Eukaryota</taxon>
        <taxon>Metazoa</taxon>
        <taxon>Ecdysozoa</taxon>
        <taxon>Arthropoda</taxon>
        <taxon>Chelicerata</taxon>
        <taxon>Arachnida</taxon>
        <taxon>Acari</taxon>
        <taxon>Acariformes</taxon>
        <taxon>Sarcoptiformes</taxon>
        <taxon>Astigmata</taxon>
        <taxon>Glycyphagoidea</taxon>
        <taxon>Echimyopodidae</taxon>
        <taxon>Blomia</taxon>
    </lineage>
</organism>
<dbReference type="GO" id="GO:0038023">
    <property type="term" value="F:signaling receptor activity"/>
    <property type="evidence" value="ECO:0007669"/>
    <property type="project" value="TreeGrafter"/>
</dbReference>
<feature type="compositionally biased region" description="Polar residues" evidence="8">
    <location>
        <begin position="142"/>
        <end position="152"/>
    </location>
</feature>
<evidence type="ECO:0000256" key="5">
    <source>
        <dbReference type="ARBA" id="ARBA00023136"/>
    </source>
</evidence>
<dbReference type="InterPro" id="IPR000421">
    <property type="entry name" value="FA58C"/>
</dbReference>
<keyword evidence="5" id="KW-0472">Membrane</keyword>
<comment type="caution">
    <text evidence="11">The sequence shown here is derived from an EMBL/GenBank/DDBJ whole genome shotgun (WGS) entry which is preliminary data.</text>
</comment>
<evidence type="ECO:0000256" key="8">
    <source>
        <dbReference type="SAM" id="MobiDB-lite"/>
    </source>
</evidence>
<evidence type="ECO:0000256" key="2">
    <source>
        <dbReference type="ARBA" id="ARBA00004613"/>
    </source>
</evidence>